<reference evidence="3" key="1">
    <citation type="submission" date="2014-05" db="EMBL/GenBank/DDBJ databases">
        <title>Novel Vip4 proteins from Bacillus thuringiensis.</title>
        <authorList>
            <person name="Palma L.L.P."/>
            <person name="Caballero P.P.C."/>
        </authorList>
    </citation>
    <scope>NUCLEOTIDE SEQUENCE</scope>
    <source>
        <strain evidence="3">H1.5</strain>
    </source>
</reference>
<dbReference type="Gene3D" id="3.90.182.10">
    <property type="entry name" value="Toxin - Anthrax Protective Antigen,domain 1"/>
    <property type="match status" value="1"/>
</dbReference>
<dbReference type="Gene3D" id="2.80.10.50">
    <property type="match status" value="1"/>
</dbReference>
<dbReference type="PRINTS" id="PR01391">
    <property type="entry name" value="BINARYTOXINB"/>
</dbReference>
<dbReference type="GO" id="GO:0005576">
    <property type="term" value="C:extracellular region"/>
    <property type="evidence" value="ECO:0007669"/>
    <property type="project" value="InterPro"/>
</dbReference>
<feature type="chain" id="PRO_5015976407" evidence="1">
    <location>
        <begin position="29"/>
        <end position="1106"/>
    </location>
</feature>
<dbReference type="GO" id="GO:0030246">
    <property type="term" value="F:carbohydrate binding"/>
    <property type="evidence" value="ECO:0007669"/>
    <property type="project" value="InterPro"/>
</dbReference>
<dbReference type="CDD" id="cd23445">
    <property type="entry name" value="beta-trefoil_Ricin_HA17-like"/>
    <property type="match status" value="1"/>
</dbReference>
<dbReference type="PROSITE" id="PS50231">
    <property type="entry name" value="RICIN_B_LECTIN"/>
    <property type="match status" value="1"/>
</dbReference>
<dbReference type="SMART" id="SM00758">
    <property type="entry name" value="PA14"/>
    <property type="match status" value="1"/>
</dbReference>
<dbReference type="Pfam" id="PF17476">
    <property type="entry name" value="Binary_toxB_3"/>
    <property type="match status" value="1"/>
</dbReference>
<gene>
    <name evidence="3" type="primary">vip4Ca1</name>
</gene>
<dbReference type="InterPro" id="IPR015339">
    <property type="entry name" value="Immunomodulatory_FIP-Fve_fun"/>
</dbReference>
<dbReference type="AlphaFoldDB" id="A0A2U5GYP0"/>
<dbReference type="SUPFAM" id="SSF101542">
    <property type="entry name" value="Fungal immunomodulatory protein, FIP"/>
    <property type="match status" value="1"/>
</dbReference>
<dbReference type="InterPro" id="IPR037149">
    <property type="entry name" value="PA_heptamer_dom_sf"/>
</dbReference>
<keyword evidence="1" id="KW-0732">Signal</keyword>
<name>A0A2U5GYP0_BACTU</name>
<dbReference type="InterPro" id="IPR035088">
    <property type="entry name" value="PA_Ca-bd"/>
</dbReference>
<dbReference type="InterPro" id="IPR003896">
    <property type="entry name" value="Bacterial_exotoxin_B"/>
</dbReference>
<dbReference type="InterPro" id="IPR037524">
    <property type="entry name" value="PA14/GLEYA"/>
</dbReference>
<dbReference type="SUPFAM" id="SSF56988">
    <property type="entry name" value="Anthrax protective antigen"/>
    <property type="match status" value="1"/>
</dbReference>
<dbReference type="InterPro" id="IPR011658">
    <property type="entry name" value="PA14_dom"/>
</dbReference>
<dbReference type="InterPro" id="IPR035992">
    <property type="entry name" value="Ricin_B-like_lectins"/>
</dbReference>
<dbReference type="PROSITE" id="PS51820">
    <property type="entry name" value="PA14"/>
    <property type="match status" value="1"/>
</dbReference>
<dbReference type="Gene3D" id="3.10.20.110">
    <property type="match status" value="1"/>
</dbReference>
<dbReference type="InterPro" id="IPR036344">
    <property type="entry name" value="FIP_sf"/>
</dbReference>
<dbReference type="EMBL" id="KJ920746">
    <property type="protein sequence ID" value="AJT49286.1"/>
    <property type="molecule type" value="Genomic_DNA"/>
</dbReference>
<dbReference type="Pfam" id="PF03495">
    <property type="entry name" value="Binary_toxB"/>
    <property type="match status" value="1"/>
</dbReference>
<feature type="domain" description="PA14" evidence="2">
    <location>
        <begin position="47"/>
        <end position="182"/>
    </location>
</feature>
<dbReference type="Pfam" id="PF14200">
    <property type="entry name" value="RicinB_lectin_2"/>
    <property type="match status" value="1"/>
</dbReference>
<protein>
    <submittedName>
        <fullName evidence="3">Vip4Ca1 protein</fullName>
    </submittedName>
</protein>
<feature type="signal peptide" evidence="1">
    <location>
        <begin position="1"/>
        <end position="28"/>
    </location>
</feature>
<dbReference type="Gene3D" id="2.60.40.1790">
    <property type="entry name" value="Fungal immunomodulatory protein Fve"/>
    <property type="match status" value="1"/>
</dbReference>
<proteinExistence type="predicted"/>
<dbReference type="InterPro" id="IPR053742">
    <property type="entry name" value="Fungal_ImmunoLectin_sf"/>
</dbReference>
<dbReference type="SUPFAM" id="SSF50370">
    <property type="entry name" value="Ricin B-like lectins"/>
    <property type="match status" value="1"/>
</dbReference>
<dbReference type="InterPro" id="IPR000772">
    <property type="entry name" value="Ricin_B_lectin"/>
</dbReference>
<dbReference type="Gene3D" id="2.60.120.260">
    <property type="entry name" value="Galactose-binding domain-like"/>
    <property type="match status" value="1"/>
</dbReference>
<dbReference type="SMR" id="A0A2U5GYP0"/>
<dbReference type="Pfam" id="PF17475">
    <property type="entry name" value="Binary_toxB_2"/>
    <property type="match status" value="1"/>
</dbReference>
<dbReference type="Pfam" id="PF07691">
    <property type="entry name" value="PA14"/>
    <property type="match status" value="1"/>
</dbReference>
<accession>A0A2U5GYP0</accession>
<evidence type="ECO:0000259" key="2">
    <source>
        <dbReference type="PROSITE" id="PS51820"/>
    </source>
</evidence>
<organism evidence="3">
    <name type="scientific">Bacillus thuringiensis</name>
    <dbReference type="NCBI Taxonomy" id="1428"/>
    <lineage>
        <taxon>Bacteria</taxon>
        <taxon>Bacillati</taxon>
        <taxon>Bacillota</taxon>
        <taxon>Bacilli</taxon>
        <taxon>Bacillales</taxon>
        <taxon>Bacillaceae</taxon>
        <taxon>Bacillus</taxon>
        <taxon>Bacillus cereus group</taxon>
    </lineage>
</organism>
<evidence type="ECO:0000256" key="1">
    <source>
        <dbReference type="SAM" id="SignalP"/>
    </source>
</evidence>
<sequence>MNLKSFYKCLAVTTLLAQFATIPTTSYATMEKRGNTDPEAKLISAETPGKGLLGYYFKDSQFSNLTVIQPNTSGKLYFNDKVEKTLSTEEKQGIQSARWIGYIKPSQTDEYQLSTSADKNVIIQLDGNLIMNQSSMEQHIKLEKDKSYEIKIEYRGETNPLLDLELFWSTPNMKKERISNEHLLSPNFAEKAELSPEKSEKFLIPNANLFEEKQQSIHSKRSIDSALQDTDKDGIPDEWELNGYTIRNGALTLWDDAYSSQGYTKYVSHPYNTRTASDPYTDFQKVTGYMPAATKAEARDPLVAAYPAVGVGMEKLIFSKNENVTEGSTNTKSTSTTKTNSNTDTVDIGAKIGFSDKGLSFEFSPRYVHSWTSSTAVQDTKGETWSKQIGINTDQAAFLNANVRYYNAGTAPIYEVRPTTNFMLRNANQSLTTIKAGPNQIGNSLAPGDSYPKKGQGPISLDKANEAGTMKISLNAAQLDSIQSQGEIIDLETTQSSGQYGILDPSNGNLITDAGKQWDHIRSNIDATSGALILETGNETLERRVAARDVNNPEDRTPEITVGEAVKKAFGAIEKDGLLYYKEQETGKEIPIHESAVNIVVDEKTQSELNKQLEQNPGKGMYDLTFKRGMKITLLKPIMYDDFESSNGWNYTNHVNGGHTGKKNGMVSSGATASRQEKLNLKSYTSYTIRAWVKSESTSKQMLSVHVDNQAGKGQGLNQELQLEGSDWKLLEIAFNTGNHPEYFSQVLIGNKGNANLHFDDISITQWYPTEDLARNHVVSQWNSSRMGYIDGVTLSKVPNTKVRYQLEIDGKLTDIKPASAVDSQGKRYINFKDFNAGNSIYAGQHVSVYAIDEKNNNLKVKIAENGDQDLRNRLRPSSAQYFYKPIHNAYTFEIKTGANAPNASYKVVNLTKQTTHNMWGGGPNTGMWADWLPFNPKDEFAVVAVVDGKEYFVYKEKAENIMAKAVHSGIYQMVSALNNSSVIDLNQSNNNIILHHNKNGNNQKWKLVYDSNKSAYQIKNIANENLVLAWNDFGGSNNVFATPNRQYEEHYWIVEDAGYGYFYLKNKKNSKYLDVTGSGTANGTNVIVYNFTGNNNQKFKLQKLN</sequence>
<dbReference type="GO" id="GO:0002682">
    <property type="term" value="P:regulation of immune system process"/>
    <property type="evidence" value="ECO:0007669"/>
    <property type="project" value="InterPro"/>
</dbReference>
<dbReference type="Pfam" id="PF09259">
    <property type="entry name" value="Fve"/>
    <property type="match status" value="1"/>
</dbReference>
<dbReference type="SMART" id="SM00458">
    <property type="entry name" value="RICIN"/>
    <property type="match status" value="1"/>
</dbReference>
<dbReference type="Gene3D" id="2.60.120.240">
    <property type="entry name" value="Protective antigen, heptamerisation domain"/>
    <property type="match status" value="1"/>
</dbReference>
<dbReference type="GO" id="GO:0051260">
    <property type="term" value="P:protein homooligomerization"/>
    <property type="evidence" value="ECO:0007669"/>
    <property type="project" value="InterPro"/>
</dbReference>
<dbReference type="InterPro" id="IPR035331">
    <property type="entry name" value="Binary_toxB_3"/>
</dbReference>
<dbReference type="InterPro" id="IPR027439">
    <property type="entry name" value="PA_heptamer_dom"/>
</dbReference>
<evidence type="ECO:0000313" key="3">
    <source>
        <dbReference type="EMBL" id="AJT49286.1"/>
    </source>
</evidence>